<dbReference type="EMBL" id="CABEEZ010000030">
    <property type="protein sequence ID" value="VTR22921.1"/>
    <property type="molecule type" value="Genomic_DNA"/>
</dbReference>
<comment type="cofactor">
    <cofactor evidence="1">
        <name>Zn(2+)</name>
        <dbReference type="ChEBI" id="CHEBI:29105"/>
    </cofactor>
</comment>
<dbReference type="AlphaFoldDB" id="A0A0F7HCX4"/>
<comment type="similarity">
    <text evidence="5">Belongs to the creatininase superfamily.</text>
</comment>
<dbReference type="Pfam" id="PF02633">
    <property type="entry name" value="Creatininase"/>
    <property type="match status" value="1"/>
</dbReference>
<sequence length="253" mass="27617">MKLHELNEQQARQALAKAQIALLPLGAVEPHGDHLPLDTDNLLAERFCALLDEQLGEAVLSLPVVSYSQVWSLRGHAGAIDIGNDLLTQLLLSLARNMAGYAITTTAVINAHYGNFDAIKAAARQLKEEGITLLSYSWAGMDSCAQRLRTSAVAYPGYMHADEIETSLMLALAPEHVEMTLARSHYPEFPENFRYQPVHWTEFSDYAVLGDPGCASEEKGLALVKHALQTTLASIRHHLAAGGTDDRSPGNTY</sequence>
<keyword evidence="2" id="KW-0479">Metal-binding</keyword>
<gene>
    <name evidence="6" type="primary">crnA</name>
    <name evidence="6" type="ORF">NCTC12965_01625</name>
</gene>
<dbReference type="PANTHER" id="PTHR35005:SF1">
    <property type="entry name" value="2-AMINO-5-FORMYLAMINO-6-RIBOSYLAMINOPYRIMIDIN-4(3H)-ONE 5'-MONOPHOSPHATE DEFORMYLASE"/>
    <property type="match status" value="1"/>
</dbReference>
<dbReference type="EC" id="3.5.2.10" evidence="6"/>
<keyword evidence="4" id="KW-0862">Zinc</keyword>
<evidence type="ECO:0000256" key="1">
    <source>
        <dbReference type="ARBA" id="ARBA00001947"/>
    </source>
</evidence>
<name>A0A0F7HCX4_SERFO</name>
<evidence type="ECO:0000256" key="2">
    <source>
        <dbReference type="ARBA" id="ARBA00022723"/>
    </source>
</evidence>
<reference evidence="6" key="1">
    <citation type="submission" date="2019-05" db="EMBL/GenBank/DDBJ databases">
        <authorList>
            <consortium name="Pathogen Informatics"/>
        </authorList>
    </citation>
    <scope>NUCLEOTIDE SEQUENCE [LARGE SCALE GENOMIC DNA]</scope>
    <source>
        <strain evidence="6">NCTC12965</strain>
    </source>
</reference>
<dbReference type="GeneID" id="30321522"/>
<dbReference type="SUPFAM" id="SSF102215">
    <property type="entry name" value="Creatininase"/>
    <property type="match status" value="1"/>
</dbReference>
<protein>
    <submittedName>
        <fullName evidence="6">Creatinine amidohydrolase</fullName>
        <ecNumber evidence="6">3.5.2.10</ecNumber>
    </submittedName>
</protein>
<dbReference type="PANTHER" id="PTHR35005">
    <property type="entry name" value="3-DEHYDRO-SCYLLO-INOSOSE HYDROLASE"/>
    <property type="match status" value="1"/>
</dbReference>
<dbReference type="GO" id="GO:0009231">
    <property type="term" value="P:riboflavin biosynthetic process"/>
    <property type="evidence" value="ECO:0007669"/>
    <property type="project" value="TreeGrafter"/>
</dbReference>
<dbReference type="RefSeq" id="WP_024484931.1">
    <property type="nucleotide sequence ID" value="NZ_CAMKSK010000001.1"/>
</dbReference>
<evidence type="ECO:0000313" key="6">
    <source>
        <dbReference type="EMBL" id="VTR22921.1"/>
    </source>
</evidence>
<evidence type="ECO:0000256" key="5">
    <source>
        <dbReference type="ARBA" id="ARBA00024029"/>
    </source>
</evidence>
<dbReference type="InterPro" id="IPR024087">
    <property type="entry name" value="Creatininase-like_sf"/>
</dbReference>
<accession>A0A0F7HCX4</accession>
<dbReference type="InterPro" id="IPR003785">
    <property type="entry name" value="Creatininase/forma_Hydrolase"/>
</dbReference>
<organism evidence="6">
    <name type="scientific">Serratia fonticola</name>
    <dbReference type="NCBI Taxonomy" id="47917"/>
    <lineage>
        <taxon>Bacteria</taxon>
        <taxon>Pseudomonadati</taxon>
        <taxon>Pseudomonadota</taxon>
        <taxon>Gammaproteobacteria</taxon>
        <taxon>Enterobacterales</taxon>
        <taxon>Yersiniaceae</taxon>
        <taxon>Serratia</taxon>
    </lineage>
</organism>
<evidence type="ECO:0000256" key="4">
    <source>
        <dbReference type="ARBA" id="ARBA00022833"/>
    </source>
</evidence>
<dbReference type="GO" id="GO:0016811">
    <property type="term" value="F:hydrolase activity, acting on carbon-nitrogen (but not peptide) bonds, in linear amides"/>
    <property type="evidence" value="ECO:0007669"/>
    <property type="project" value="TreeGrafter"/>
</dbReference>
<dbReference type="GO" id="GO:0046872">
    <property type="term" value="F:metal ion binding"/>
    <property type="evidence" value="ECO:0007669"/>
    <property type="project" value="UniProtKB-KW"/>
</dbReference>
<evidence type="ECO:0000256" key="3">
    <source>
        <dbReference type="ARBA" id="ARBA00022801"/>
    </source>
</evidence>
<dbReference type="Gene3D" id="3.40.50.10310">
    <property type="entry name" value="Creatininase"/>
    <property type="match status" value="1"/>
</dbReference>
<keyword evidence="3 6" id="KW-0378">Hydrolase</keyword>
<proteinExistence type="inferred from homology"/>
<dbReference type="GO" id="GO:0047789">
    <property type="term" value="F:creatininase activity"/>
    <property type="evidence" value="ECO:0007669"/>
    <property type="project" value="UniProtKB-EC"/>
</dbReference>
<dbReference type="KEGG" id="sfw:WN53_15215"/>